<proteinExistence type="predicted"/>
<name>A0A955RIY4_9BACT</name>
<comment type="caution">
    <text evidence="1">The sequence shown here is derived from an EMBL/GenBank/DDBJ whole genome shotgun (WGS) entry which is preliminary data.</text>
</comment>
<gene>
    <name evidence="1" type="ORF">KC909_02530</name>
</gene>
<dbReference type="AlphaFoldDB" id="A0A955RIY4"/>
<reference evidence="1" key="1">
    <citation type="submission" date="2020-04" db="EMBL/GenBank/DDBJ databases">
        <authorList>
            <person name="Zhang T."/>
        </authorList>
    </citation>
    <scope>NUCLEOTIDE SEQUENCE</scope>
    <source>
        <strain evidence="1">HKST-UBA14</strain>
    </source>
</reference>
<protein>
    <submittedName>
        <fullName evidence="1">Uncharacterized protein</fullName>
    </submittedName>
</protein>
<evidence type="ECO:0000313" key="1">
    <source>
        <dbReference type="EMBL" id="MCA9383218.1"/>
    </source>
</evidence>
<reference evidence="1" key="2">
    <citation type="journal article" date="2021" name="Microbiome">
        <title>Successional dynamics and alternative stable states in a saline activated sludge microbial community over 9 years.</title>
        <authorList>
            <person name="Wang Y."/>
            <person name="Ye J."/>
            <person name="Ju F."/>
            <person name="Liu L."/>
            <person name="Boyd J.A."/>
            <person name="Deng Y."/>
            <person name="Parks D.H."/>
            <person name="Jiang X."/>
            <person name="Yin X."/>
            <person name="Woodcroft B.J."/>
            <person name="Tyson G.W."/>
            <person name="Hugenholtz P."/>
            <person name="Polz M.F."/>
            <person name="Zhang T."/>
        </authorList>
    </citation>
    <scope>NUCLEOTIDE SEQUENCE</scope>
    <source>
        <strain evidence="1">HKST-UBA14</strain>
    </source>
</reference>
<sequence>MSGELLQYYLQPTSTWAETLDAIAPTAQQAQDWYGRPGNERAVREESAALLDQDYGYADRALFWLNLANSAISKNALVYQPYGGRTERHVLKGYRDRIADDLWPKLTHAQQEAINMSSSLNFIPQTLLNVRASIALENALGLAPEVSQMMQGAMNAFLDVYGRPQSMKLKDWDLFRQATDELAYGGSVADIYRIFYLDDTASAKKSTTIASFLPFEARFVTIPFLTSRIDMAANTYDLTVFDRELLVGNVLNSPQELMAHNIAVNAGIPVNIESTPTHLGVLHNGTPYAY</sequence>
<dbReference type="EMBL" id="JAGQLK010000040">
    <property type="protein sequence ID" value="MCA9383218.1"/>
    <property type="molecule type" value="Genomic_DNA"/>
</dbReference>
<dbReference type="Proteomes" id="UP000783287">
    <property type="component" value="Unassembled WGS sequence"/>
</dbReference>
<accession>A0A955RIY4</accession>
<organism evidence="1 2">
    <name type="scientific">Candidatus Dojkabacteria bacterium</name>
    <dbReference type="NCBI Taxonomy" id="2099670"/>
    <lineage>
        <taxon>Bacteria</taxon>
        <taxon>Candidatus Dojkabacteria</taxon>
    </lineage>
</organism>
<evidence type="ECO:0000313" key="2">
    <source>
        <dbReference type="Proteomes" id="UP000783287"/>
    </source>
</evidence>